<sequence>MDKEYEIRDHVFIKVTPMKGQTRFGVKGKLAPRYVGPYEVLEKINSVTYQVALPPVMKNMHNVFHVSMLQDYLRDPLHVIELTHVLLKDDYTYEERPIQIVNHRIKRLRNKKIPLVQVDWQNYGGTYATWETEEDMMKRYPDLFPLDLMFFQNEVITGGLDSKLVMWDFSKGSPQKLVDFGVPDTDSGGSAGQCLNLAFVHAIVIPEVDMEDRLGKVCVVAKGDGVVVVVVIDIESKLDPYFKC</sequence>
<evidence type="ECO:0000313" key="1">
    <source>
        <dbReference type="EMBL" id="KAI7984644.1"/>
    </source>
</evidence>
<comment type="caution">
    <text evidence="1">The sequence shown here is derived from an EMBL/GenBank/DDBJ whole genome shotgun (WGS) entry which is preliminary data.</text>
</comment>
<proteinExistence type="predicted"/>
<reference evidence="1 2" key="1">
    <citation type="journal article" date="2022" name="Plant J.">
        <title>Chromosome-level genome of Camellia lanceoleosa provides a valuable resource for understanding genome evolution and self-incompatibility.</title>
        <authorList>
            <person name="Gong W."/>
            <person name="Xiao S."/>
            <person name="Wang L."/>
            <person name="Liao Z."/>
            <person name="Chang Y."/>
            <person name="Mo W."/>
            <person name="Hu G."/>
            <person name="Li W."/>
            <person name="Zhao G."/>
            <person name="Zhu H."/>
            <person name="Hu X."/>
            <person name="Ji K."/>
            <person name="Xiang X."/>
            <person name="Song Q."/>
            <person name="Yuan D."/>
            <person name="Jin S."/>
            <person name="Zhang L."/>
        </authorList>
    </citation>
    <scope>NUCLEOTIDE SEQUENCE [LARGE SCALE GENOMIC DNA]</scope>
    <source>
        <strain evidence="1">SQ_2022a</strain>
    </source>
</reference>
<gene>
    <name evidence="1" type="ORF">LOK49_LG15G02589</name>
</gene>
<evidence type="ECO:0000313" key="2">
    <source>
        <dbReference type="Proteomes" id="UP001060215"/>
    </source>
</evidence>
<dbReference type="EMBL" id="CM045768">
    <property type="protein sequence ID" value="KAI7984644.1"/>
    <property type="molecule type" value="Genomic_DNA"/>
</dbReference>
<keyword evidence="2" id="KW-1185">Reference proteome</keyword>
<organism evidence="1 2">
    <name type="scientific">Camellia lanceoleosa</name>
    <dbReference type="NCBI Taxonomy" id="1840588"/>
    <lineage>
        <taxon>Eukaryota</taxon>
        <taxon>Viridiplantae</taxon>
        <taxon>Streptophyta</taxon>
        <taxon>Embryophyta</taxon>
        <taxon>Tracheophyta</taxon>
        <taxon>Spermatophyta</taxon>
        <taxon>Magnoliopsida</taxon>
        <taxon>eudicotyledons</taxon>
        <taxon>Gunneridae</taxon>
        <taxon>Pentapetalae</taxon>
        <taxon>asterids</taxon>
        <taxon>Ericales</taxon>
        <taxon>Theaceae</taxon>
        <taxon>Camellia</taxon>
    </lineage>
</organism>
<name>A0ACC0F832_9ERIC</name>
<dbReference type="Proteomes" id="UP001060215">
    <property type="component" value="Chromosome 11"/>
</dbReference>
<protein>
    <submittedName>
        <fullName evidence="1">Uncharacterized protein</fullName>
    </submittedName>
</protein>
<accession>A0ACC0F832</accession>